<keyword evidence="1" id="KW-0521">NADP</keyword>
<dbReference type="PANTHER" id="PTHR44154:SF1">
    <property type="entry name" value="QUINONE OXIDOREDUCTASE"/>
    <property type="match status" value="1"/>
</dbReference>
<keyword evidence="2" id="KW-0560">Oxidoreductase</keyword>
<dbReference type="SUPFAM" id="SSF51735">
    <property type="entry name" value="NAD(P)-binding Rossmann-fold domains"/>
    <property type="match status" value="1"/>
</dbReference>
<comment type="caution">
    <text evidence="4">The sequence shown here is derived from an EMBL/GenBank/DDBJ whole genome shotgun (WGS) entry which is preliminary data.</text>
</comment>
<dbReference type="Proteomes" id="UP000249458">
    <property type="component" value="Unassembled WGS sequence"/>
</dbReference>
<evidence type="ECO:0000313" key="4">
    <source>
        <dbReference type="EMBL" id="RAP37943.1"/>
    </source>
</evidence>
<dbReference type="EMBL" id="MVJN01000002">
    <property type="protein sequence ID" value="RAP37943.1"/>
    <property type="molecule type" value="Genomic_DNA"/>
</dbReference>
<evidence type="ECO:0000313" key="5">
    <source>
        <dbReference type="Proteomes" id="UP000249458"/>
    </source>
</evidence>
<evidence type="ECO:0000256" key="1">
    <source>
        <dbReference type="ARBA" id="ARBA00022857"/>
    </source>
</evidence>
<evidence type="ECO:0000256" key="2">
    <source>
        <dbReference type="RuleBase" id="RU364000"/>
    </source>
</evidence>
<dbReference type="GO" id="GO:0016491">
    <property type="term" value="F:oxidoreductase activity"/>
    <property type="evidence" value="ECO:0007669"/>
    <property type="project" value="UniProtKB-KW"/>
</dbReference>
<gene>
    <name evidence="4" type="ORF">B1207_02845</name>
</gene>
<dbReference type="InterPro" id="IPR036291">
    <property type="entry name" value="NAD(P)-bd_dom_sf"/>
</dbReference>
<dbReference type="SUPFAM" id="SSF50129">
    <property type="entry name" value="GroES-like"/>
    <property type="match status" value="1"/>
</dbReference>
<dbReference type="NCBIfam" id="TIGR02817">
    <property type="entry name" value="adh_fam_1"/>
    <property type="match status" value="1"/>
</dbReference>
<dbReference type="RefSeq" id="WP_112218489.1">
    <property type="nucleotide sequence ID" value="NZ_MVJN01000002.1"/>
</dbReference>
<accession>A0A364LM44</accession>
<dbReference type="InterPro" id="IPR020843">
    <property type="entry name" value="ER"/>
</dbReference>
<proteinExistence type="inferred from homology"/>
<dbReference type="AlphaFoldDB" id="A0A364LM44"/>
<protein>
    <recommendedName>
        <fullName evidence="2">Zinc-type alcohol dehydrogenase-like protein</fullName>
    </recommendedName>
</protein>
<dbReference type="PANTHER" id="PTHR44154">
    <property type="entry name" value="QUINONE OXIDOREDUCTASE"/>
    <property type="match status" value="1"/>
</dbReference>
<sequence>MKAIGYKQAGVADVLEEIELPMPEMMEHDLLVEVKAIAVNPIDTKVRSRTQPENSPYKILGWDAVGIVKDIGSKVSLFKKGDTVWYAGDLTRPGCNSEFHLIDERIAALKPHSLSNAEAAAMPLTTLTAWELLFDRLQIDKADTGTLLITGAAGGVGSILVQLARQLTSLTIIGTASRPESSQWIKANGAHHVISHQQSLSEQLQQLGISEVDYVISLTHTDEHAAELIKCLKPQGKFALIDNPESLDIKLFKLKSISIHWEMMYTRSMFKTPDMIKQHQILSDVAIMVDAGTIKTTLNENLGKITAANLQQAHRLLESGKSVGKIVLEGFR</sequence>
<comment type="similarity">
    <text evidence="2">Belongs to the zinc-containing alcohol dehydrogenase family. Quinone oxidoreductase subfamily.</text>
</comment>
<keyword evidence="2" id="KW-0862">Zinc</keyword>
<dbReference type="Pfam" id="PF08240">
    <property type="entry name" value="ADH_N"/>
    <property type="match status" value="1"/>
</dbReference>
<keyword evidence="2" id="KW-0479">Metal-binding</keyword>
<dbReference type="InterPro" id="IPR014182">
    <property type="entry name" value="ADH_Zn_typ-1"/>
</dbReference>
<dbReference type="CDD" id="cd08252">
    <property type="entry name" value="AL_MDR"/>
    <property type="match status" value="1"/>
</dbReference>
<dbReference type="GO" id="GO:0008270">
    <property type="term" value="F:zinc ion binding"/>
    <property type="evidence" value="ECO:0007669"/>
    <property type="project" value="InterPro"/>
</dbReference>
<dbReference type="InterPro" id="IPR051603">
    <property type="entry name" value="Zinc-ADH_QOR/CCCR"/>
</dbReference>
<dbReference type="Gene3D" id="3.90.180.10">
    <property type="entry name" value="Medium-chain alcohol dehydrogenases, catalytic domain"/>
    <property type="match status" value="1"/>
</dbReference>
<reference evidence="4 5" key="1">
    <citation type="submission" date="2017-02" db="EMBL/GenBank/DDBJ databases">
        <title>Legionella quilivanii strain from human: case report and whole genome sequencing analysis.</title>
        <authorList>
            <person name="Lalancette C."/>
            <person name="Leduc J.-M."/>
            <person name="Levesque S."/>
            <person name="Fournier E."/>
            <person name="Saoud J."/>
            <person name="Faucher S.P."/>
            <person name="Bernard K."/>
            <person name="Martineau C."/>
            <person name="Longtin J."/>
        </authorList>
    </citation>
    <scope>NUCLEOTIDE SEQUENCE [LARGE SCALE GENOMIC DNA]</scope>
    <source>
        <strain evidence="4 5">ID143958</strain>
    </source>
</reference>
<dbReference type="InterPro" id="IPR011032">
    <property type="entry name" value="GroES-like_sf"/>
</dbReference>
<dbReference type="Gene3D" id="3.40.50.720">
    <property type="entry name" value="NAD(P)-binding Rossmann-like Domain"/>
    <property type="match status" value="1"/>
</dbReference>
<dbReference type="Pfam" id="PF13602">
    <property type="entry name" value="ADH_zinc_N_2"/>
    <property type="match status" value="1"/>
</dbReference>
<feature type="domain" description="Enoyl reductase (ER)" evidence="3">
    <location>
        <begin position="10"/>
        <end position="328"/>
    </location>
</feature>
<organism evidence="4 5">
    <name type="scientific">Legionella quinlivanii</name>
    <dbReference type="NCBI Taxonomy" id="45073"/>
    <lineage>
        <taxon>Bacteria</taxon>
        <taxon>Pseudomonadati</taxon>
        <taxon>Pseudomonadota</taxon>
        <taxon>Gammaproteobacteria</taxon>
        <taxon>Legionellales</taxon>
        <taxon>Legionellaceae</taxon>
        <taxon>Legionella</taxon>
    </lineage>
</organism>
<evidence type="ECO:0000259" key="3">
    <source>
        <dbReference type="SMART" id="SM00829"/>
    </source>
</evidence>
<dbReference type="SMART" id="SM00829">
    <property type="entry name" value="PKS_ER"/>
    <property type="match status" value="1"/>
</dbReference>
<dbReference type="InterPro" id="IPR013154">
    <property type="entry name" value="ADH-like_N"/>
</dbReference>
<name>A0A364LM44_9GAMM</name>